<gene>
    <name evidence="2" type="ORF">RJ40_00210</name>
</gene>
<dbReference type="SUPFAM" id="SSF143243">
    <property type="entry name" value="Nqo5-like"/>
    <property type="match status" value="1"/>
</dbReference>
<dbReference type="RefSeq" id="WP_265581326.1">
    <property type="nucleotide sequence ID" value="NZ_CP036172.1"/>
</dbReference>
<evidence type="ECO:0000313" key="3">
    <source>
        <dbReference type="Proteomes" id="UP001042704"/>
    </source>
</evidence>
<dbReference type="Proteomes" id="UP001042704">
    <property type="component" value="Chromosome"/>
</dbReference>
<dbReference type="InterPro" id="IPR001268">
    <property type="entry name" value="NADH_UbQ_OxRdtase_30kDa_su"/>
</dbReference>
<keyword evidence="3" id="KW-1185">Reference proteome</keyword>
<dbReference type="Gene3D" id="3.30.460.80">
    <property type="entry name" value="NADH:ubiquinone oxidoreductase, 30kDa subunit"/>
    <property type="match status" value="1"/>
</dbReference>
<dbReference type="AlphaFoldDB" id="A0A8A3S341"/>
<dbReference type="KEGG" id="maqe:RJ40_00210"/>
<proteinExistence type="predicted"/>
<evidence type="ECO:0000259" key="1">
    <source>
        <dbReference type="Pfam" id="PF00329"/>
    </source>
</evidence>
<sequence length="126" mass="14693">MAIEEQVLREIALADLHKEVQVYHNRGFRLVQVSCSMVEDSFELSYSFDKDFHFESLRVMVPPETTVKSISGIYWAAFIYENEIHDFFGLTFEGMSLDYNGTLFKTAKKFPFANVTFRGEEPCQRK</sequence>
<reference evidence="2" key="2">
    <citation type="submission" date="2019-02" db="EMBL/GenBank/DDBJ databases">
        <authorList>
            <person name="Chen S.-C."/>
            <person name="Chien H.-H."/>
            <person name="Lai M.-C."/>
        </authorList>
    </citation>
    <scope>NUCLEOTIDE SEQUENCE</scope>
    <source>
        <strain evidence="2">N2F9704</strain>
    </source>
</reference>
<organism evidence="2 3">
    <name type="scientific">Methanofollis aquaemaris</name>
    <dbReference type="NCBI Taxonomy" id="126734"/>
    <lineage>
        <taxon>Archaea</taxon>
        <taxon>Methanobacteriati</taxon>
        <taxon>Methanobacteriota</taxon>
        <taxon>Stenosarchaea group</taxon>
        <taxon>Methanomicrobia</taxon>
        <taxon>Methanomicrobiales</taxon>
        <taxon>Methanomicrobiaceae</taxon>
        <taxon>Methanofollis</taxon>
    </lineage>
</organism>
<evidence type="ECO:0000313" key="2">
    <source>
        <dbReference type="EMBL" id="QSZ66034.1"/>
    </source>
</evidence>
<dbReference type="EMBL" id="CP036172">
    <property type="protein sequence ID" value="QSZ66034.1"/>
    <property type="molecule type" value="Genomic_DNA"/>
</dbReference>
<dbReference type="InterPro" id="IPR037232">
    <property type="entry name" value="NADH_quin_OxRdtase_su_C/D-like"/>
</dbReference>
<reference evidence="2" key="1">
    <citation type="journal article" date="2001" name="Int. J. Syst. Evol. Microbiol.">
        <title>Methanofollis aquaemaris sp. nov., a methanogen isolated from an aquaculture fish pond.</title>
        <authorList>
            <person name="Lai M.C."/>
            <person name="Chen S.C."/>
        </authorList>
    </citation>
    <scope>NUCLEOTIDE SEQUENCE</scope>
    <source>
        <strain evidence="2">N2F9704</strain>
    </source>
</reference>
<dbReference type="PIRSF" id="PIRSF036585">
    <property type="entry name" value="EchD"/>
    <property type="match status" value="1"/>
</dbReference>
<dbReference type="GeneID" id="76422728"/>
<dbReference type="Pfam" id="PF00329">
    <property type="entry name" value="Complex1_30kDa"/>
    <property type="match status" value="1"/>
</dbReference>
<accession>A0A8A3S341</accession>
<dbReference type="GO" id="GO:0008137">
    <property type="term" value="F:NADH dehydrogenase (ubiquinone) activity"/>
    <property type="evidence" value="ECO:0007669"/>
    <property type="project" value="InterPro"/>
</dbReference>
<protein>
    <submittedName>
        <fullName evidence="2">NADH-quinone oxidoreductase subunit C</fullName>
    </submittedName>
</protein>
<name>A0A8A3S341_9EURY</name>
<feature type="domain" description="NADH:ubiquinone oxidoreductase 30kDa subunit" evidence="1">
    <location>
        <begin position="14"/>
        <end position="95"/>
    </location>
</feature>
<dbReference type="InterPro" id="IPR012179">
    <property type="entry name" value="NiFe-hyd_3_EchD"/>
</dbReference>